<dbReference type="AlphaFoldDB" id="A0A0N4VKU6"/>
<feature type="domain" description="CHK kinase-like" evidence="1">
    <location>
        <begin position="77"/>
        <end position="261"/>
    </location>
</feature>
<evidence type="ECO:0000259" key="1">
    <source>
        <dbReference type="SMART" id="SM00587"/>
    </source>
</evidence>
<organism evidence="4">
    <name type="scientific">Enterobius vermicularis</name>
    <name type="common">Human pinworm</name>
    <dbReference type="NCBI Taxonomy" id="51028"/>
    <lineage>
        <taxon>Eukaryota</taxon>
        <taxon>Metazoa</taxon>
        <taxon>Ecdysozoa</taxon>
        <taxon>Nematoda</taxon>
        <taxon>Chromadorea</taxon>
        <taxon>Rhabditida</taxon>
        <taxon>Spirurina</taxon>
        <taxon>Oxyuridomorpha</taxon>
        <taxon>Oxyuroidea</taxon>
        <taxon>Oxyuridae</taxon>
        <taxon>Enterobius</taxon>
    </lineage>
</organism>
<sequence length="332" mass="37488">MELPELIAPSLGLNDGEKPSVDFICLTSNGVTNFRLKAAFYNAKYLYEVIKYDKVPVKVGKFEKELKIEDQGEVYSLFITVRKPGLRTTQTLQLDQLFQVAEQLSSLHAFCLSTASAETKKVIDGNYSKIKQYRLQKTGRNIAKDVQVIVSNYSAYFKGAAHLAEKVQTIFKSEDDLLPPVSLGSSLTPSVMCHGELSSEKIVFSEGNIAEITGWDNLHYGSVAEDLSYLIITSAPPEIRRRRYMSVFRRYFYKLVDSVPLTFKLSDLKDAFKKMHKSIVLGSTSGLIRVLETNDEEEKLRQAERWETALDDAIAIENDDYPSDNEDAFFAN</sequence>
<dbReference type="InterPro" id="IPR004119">
    <property type="entry name" value="EcKL"/>
</dbReference>
<evidence type="ECO:0000313" key="2">
    <source>
        <dbReference type="EMBL" id="VDD96041.1"/>
    </source>
</evidence>
<dbReference type="InterPro" id="IPR015897">
    <property type="entry name" value="CHK_kinase-like"/>
</dbReference>
<reference evidence="2 3" key="2">
    <citation type="submission" date="2018-10" db="EMBL/GenBank/DDBJ databases">
        <authorList>
            <consortium name="Pathogen Informatics"/>
        </authorList>
    </citation>
    <scope>NUCLEOTIDE SEQUENCE [LARGE SCALE GENOMIC DNA]</scope>
</reference>
<evidence type="ECO:0000313" key="3">
    <source>
        <dbReference type="Proteomes" id="UP000274131"/>
    </source>
</evidence>
<evidence type="ECO:0000313" key="4">
    <source>
        <dbReference type="WBParaSite" id="EVEC_0001149301-mRNA-1"/>
    </source>
</evidence>
<dbReference type="InterPro" id="IPR052961">
    <property type="entry name" value="Oxido-Kinase-like_Enzymes"/>
</dbReference>
<dbReference type="Proteomes" id="UP000274131">
    <property type="component" value="Unassembled WGS sequence"/>
</dbReference>
<dbReference type="OrthoDB" id="190089at2759"/>
<reference evidence="4" key="1">
    <citation type="submission" date="2017-02" db="UniProtKB">
        <authorList>
            <consortium name="WormBaseParasite"/>
        </authorList>
    </citation>
    <scope>IDENTIFICATION</scope>
</reference>
<dbReference type="PANTHER" id="PTHR23020">
    <property type="entry name" value="UNCHARACTERIZED NUCLEAR HORMONE RECEPTOR-RELATED"/>
    <property type="match status" value="1"/>
</dbReference>
<proteinExistence type="predicted"/>
<dbReference type="EMBL" id="UXUI01011204">
    <property type="protein sequence ID" value="VDD96041.1"/>
    <property type="molecule type" value="Genomic_DNA"/>
</dbReference>
<dbReference type="PANTHER" id="PTHR23020:SF21">
    <property type="entry name" value="CHK KINASE-LIKE DOMAIN-CONTAINING PROTEIN"/>
    <property type="match status" value="1"/>
</dbReference>
<dbReference type="WBParaSite" id="EVEC_0001149301-mRNA-1">
    <property type="protein sequence ID" value="EVEC_0001149301-mRNA-1"/>
    <property type="gene ID" value="EVEC_0001149301"/>
</dbReference>
<dbReference type="Pfam" id="PF02958">
    <property type="entry name" value="EcKL"/>
    <property type="match status" value="1"/>
</dbReference>
<keyword evidence="3" id="KW-1185">Reference proteome</keyword>
<gene>
    <name evidence="2" type="ORF">EVEC_LOCUS10792</name>
</gene>
<name>A0A0N4VKU6_ENTVE</name>
<protein>
    <submittedName>
        <fullName evidence="4">CHK domain-containing protein</fullName>
    </submittedName>
</protein>
<dbReference type="SMART" id="SM00587">
    <property type="entry name" value="CHK"/>
    <property type="match status" value="1"/>
</dbReference>
<dbReference type="InterPro" id="IPR011009">
    <property type="entry name" value="Kinase-like_dom_sf"/>
</dbReference>
<accession>A0A0N4VKU6</accession>
<dbReference type="Gene3D" id="3.90.1200.10">
    <property type="match status" value="1"/>
</dbReference>
<dbReference type="SUPFAM" id="SSF56112">
    <property type="entry name" value="Protein kinase-like (PK-like)"/>
    <property type="match status" value="1"/>
</dbReference>